<comment type="caution">
    <text evidence="1">The sequence shown here is derived from an EMBL/GenBank/DDBJ whole genome shotgun (WGS) entry which is preliminary data.</text>
</comment>
<dbReference type="AlphaFoldDB" id="A0A8S1HR10"/>
<dbReference type="EMBL" id="CAJGYM010000082">
    <property type="protein sequence ID" value="CAD6196916.1"/>
    <property type="molecule type" value="Genomic_DNA"/>
</dbReference>
<dbReference type="Proteomes" id="UP000835052">
    <property type="component" value="Unassembled WGS sequence"/>
</dbReference>
<keyword evidence="2" id="KW-1185">Reference proteome</keyword>
<protein>
    <submittedName>
        <fullName evidence="1">Uncharacterized protein</fullName>
    </submittedName>
</protein>
<proteinExistence type="predicted"/>
<evidence type="ECO:0000313" key="1">
    <source>
        <dbReference type="EMBL" id="CAD6196916.1"/>
    </source>
</evidence>
<evidence type="ECO:0000313" key="2">
    <source>
        <dbReference type="Proteomes" id="UP000835052"/>
    </source>
</evidence>
<name>A0A8S1HR10_9PELO</name>
<accession>A0A8S1HR10</accession>
<organism evidence="1 2">
    <name type="scientific">Caenorhabditis auriculariae</name>
    <dbReference type="NCBI Taxonomy" id="2777116"/>
    <lineage>
        <taxon>Eukaryota</taxon>
        <taxon>Metazoa</taxon>
        <taxon>Ecdysozoa</taxon>
        <taxon>Nematoda</taxon>
        <taxon>Chromadorea</taxon>
        <taxon>Rhabditida</taxon>
        <taxon>Rhabditina</taxon>
        <taxon>Rhabditomorpha</taxon>
        <taxon>Rhabditoidea</taxon>
        <taxon>Rhabditidae</taxon>
        <taxon>Peloderinae</taxon>
        <taxon>Caenorhabditis</taxon>
    </lineage>
</organism>
<gene>
    <name evidence="1" type="ORF">CAUJ_LOCUS12827</name>
</gene>
<sequence>MVPAKTPAIRNVYKLLITTCGRRALSLLMKIRNEAPPTQADSCPPLPHPVVFYISLALPHHLPKPCLLPGEHAFRFGKDDIN</sequence>
<reference evidence="1" key="1">
    <citation type="submission" date="2020-10" db="EMBL/GenBank/DDBJ databases">
        <authorList>
            <person name="Kikuchi T."/>
        </authorList>
    </citation>
    <scope>NUCLEOTIDE SEQUENCE</scope>
    <source>
        <strain evidence="1">NKZ352</strain>
    </source>
</reference>